<sequence length="304" mass="35647">MIVIKWFIIPWVVFVLVLTAYMFFYKEKLTELKPFPDLSLINTNELLEMDVKRAISEGVNKKENMPHYYKGGSEIGFLLIHGFTASPYEMSFLAKYLNSKGYYVYNARVAGHGSSPENLNVLTYEDWYESLKYGYFVLKKNCKKIFVVGQSMGGLLAYNLSVLNDVDGAVLLSPALGIKSIKFSFMPILKNFVNFVEKEDFDTKYQDYYYRVRPVKGLYQLYLLIDYTWSMINKKSFPVYIIYSAYDDIINNKEVERFYNKLQVSKKKIDLIKQKDIKHILTLNDNPEAAEDIFKKIEKWVRED</sequence>
<dbReference type="InterPro" id="IPR029058">
    <property type="entry name" value="AB_hydrolase_fold"/>
</dbReference>
<dbReference type="KEGG" id="ddf:DEFDS_1284"/>
<feature type="domain" description="Serine aminopeptidase S33" evidence="2">
    <location>
        <begin position="78"/>
        <end position="274"/>
    </location>
</feature>
<organism evidence="3 4">
    <name type="scientific">Deferribacter desulfuricans (strain DSM 14783 / JCM 11476 / NBRC 101012 / SSM1)</name>
    <dbReference type="NCBI Taxonomy" id="639282"/>
    <lineage>
        <taxon>Bacteria</taxon>
        <taxon>Pseudomonadati</taxon>
        <taxon>Deferribacterota</taxon>
        <taxon>Deferribacteres</taxon>
        <taxon>Deferribacterales</taxon>
        <taxon>Deferribacteraceae</taxon>
        <taxon>Deferribacter</taxon>
    </lineage>
</organism>
<dbReference type="PANTHER" id="PTHR11614">
    <property type="entry name" value="PHOSPHOLIPASE-RELATED"/>
    <property type="match status" value="1"/>
</dbReference>
<protein>
    <recommendedName>
        <fullName evidence="2">Serine aminopeptidase S33 domain-containing protein</fullName>
    </recommendedName>
</protein>
<dbReference type="MEROPS" id="S09.946"/>
<dbReference type="RefSeq" id="WP_013007998.1">
    <property type="nucleotide sequence ID" value="NC_013939.1"/>
</dbReference>
<name>D3PDS8_DEFDS</name>
<proteinExistence type="predicted"/>
<dbReference type="Gene3D" id="3.40.50.1820">
    <property type="entry name" value="alpha/beta hydrolase"/>
    <property type="match status" value="1"/>
</dbReference>
<dbReference type="STRING" id="639282.DEFDS_1284"/>
<evidence type="ECO:0000259" key="2">
    <source>
        <dbReference type="Pfam" id="PF12146"/>
    </source>
</evidence>
<dbReference type="Proteomes" id="UP000001520">
    <property type="component" value="Chromosome"/>
</dbReference>
<evidence type="ECO:0000313" key="4">
    <source>
        <dbReference type="Proteomes" id="UP000001520"/>
    </source>
</evidence>
<dbReference type="EMBL" id="AP011529">
    <property type="protein sequence ID" value="BAI80751.1"/>
    <property type="molecule type" value="Genomic_DNA"/>
</dbReference>
<keyword evidence="4" id="KW-1185">Reference proteome</keyword>
<dbReference type="InterPro" id="IPR051044">
    <property type="entry name" value="MAG_DAG_Lipase"/>
</dbReference>
<gene>
    <name evidence="3" type="ordered locus">DEFDS_1284</name>
</gene>
<reference evidence="3 4" key="1">
    <citation type="journal article" date="2010" name="DNA Res.">
        <title>Bacterial lifestyle in a deep-sea hydrothermal vent chimney revealed by the genome sequence of the thermophilic bacterium Deferribacter desulfuricans SSM1.</title>
        <authorList>
            <person name="Takaki Y."/>
            <person name="Shimamura S."/>
            <person name="Nakagawa S."/>
            <person name="Fukuhara Y."/>
            <person name="Horikawa H."/>
            <person name="Ankai A."/>
            <person name="Harada T."/>
            <person name="Hosoyama A."/>
            <person name="Oguchi A."/>
            <person name="Fukui S."/>
            <person name="Fujita N."/>
            <person name="Takami H."/>
            <person name="Takai K."/>
        </authorList>
    </citation>
    <scope>NUCLEOTIDE SEQUENCE [LARGE SCALE GENOMIC DNA]</scope>
    <source>
        <strain evidence="4">DSM 14783 / JCM 11476 / NBRC 101012 / SSM1</strain>
    </source>
</reference>
<dbReference type="AlphaFoldDB" id="D3PDS8"/>
<keyword evidence="1" id="KW-1133">Transmembrane helix</keyword>
<accession>D3PDS8</accession>
<dbReference type="InterPro" id="IPR022742">
    <property type="entry name" value="Hydrolase_4"/>
</dbReference>
<dbReference type="OrthoDB" id="9786110at2"/>
<evidence type="ECO:0000313" key="3">
    <source>
        <dbReference type="EMBL" id="BAI80751.1"/>
    </source>
</evidence>
<dbReference type="Pfam" id="PF12146">
    <property type="entry name" value="Hydrolase_4"/>
    <property type="match status" value="1"/>
</dbReference>
<keyword evidence="1" id="KW-0812">Transmembrane</keyword>
<evidence type="ECO:0000256" key="1">
    <source>
        <dbReference type="SAM" id="Phobius"/>
    </source>
</evidence>
<dbReference type="HOGENOM" id="CLU_076594_0_0_0"/>
<dbReference type="eggNOG" id="COG1647">
    <property type="taxonomic scope" value="Bacteria"/>
</dbReference>
<keyword evidence="1" id="KW-0472">Membrane</keyword>
<dbReference type="SUPFAM" id="SSF53474">
    <property type="entry name" value="alpha/beta-Hydrolases"/>
    <property type="match status" value="1"/>
</dbReference>
<feature type="transmembrane region" description="Helical" evidence="1">
    <location>
        <begin position="6"/>
        <end position="25"/>
    </location>
</feature>